<organism evidence="1 2">
    <name type="scientific">Taklimakanibacter albus</name>
    <dbReference type="NCBI Taxonomy" id="2800327"/>
    <lineage>
        <taxon>Bacteria</taxon>
        <taxon>Pseudomonadati</taxon>
        <taxon>Pseudomonadota</taxon>
        <taxon>Alphaproteobacteria</taxon>
        <taxon>Hyphomicrobiales</taxon>
        <taxon>Aestuariivirgaceae</taxon>
        <taxon>Taklimakanibacter</taxon>
    </lineage>
</organism>
<keyword evidence="1" id="KW-0413">Isomerase</keyword>
<dbReference type="EMBL" id="JAENHL010000008">
    <property type="protein sequence ID" value="MBK1871193.1"/>
    <property type="molecule type" value="Genomic_DNA"/>
</dbReference>
<comment type="caution">
    <text evidence="1">The sequence shown here is derived from an EMBL/GenBank/DDBJ whole genome shotgun (WGS) entry which is preliminary data.</text>
</comment>
<gene>
    <name evidence="1" type="primary">maiA</name>
    <name evidence="1" type="ORF">JHL16_32805</name>
</gene>
<name>A0ACC5RFK4_9HYPH</name>
<proteinExistence type="predicted"/>
<reference evidence="1" key="1">
    <citation type="submission" date="2021-01" db="EMBL/GenBank/DDBJ databases">
        <authorList>
            <person name="Sun Q."/>
        </authorList>
    </citation>
    <scope>NUCLEOTIDE SEQUENCE</scope>
    <source>
        <strain evidence="1">YIM B02566</strain>
    </source>
</reference>
<accession>A0ACC5RFK4</accession>
<keyword evidence="2" id="KW-1185">Reference proteome</keyword>
<protein>
    <submittedName>
        <fullName evidence="1">Maleylacetoacetate isomerase</fullName>
        <ecNumber evidence="1">5.2.1.2</ecNumber>
    </submittedName>
</protein>
<evidence type="ECO:0000313" key="1">
    <source>
        <dbReference type="EMBL" id="MBK1871193.1"/>
    </source>
</evidence>
<sequence length="213" mass="23846">MKLYSYFRSSAAYRVRIALNLKGIEVEQVGVHLVKEGGRQNTPEYRAHNPQGLVPALELDDGTVITQSLAIIDYLEAIRPEPRLVPADPVLAAKARAVALTIACDIHPLNNLRVLNYLKGPLGHSQQEADEWYRHWILEGGLDAVEALIEGGRFCFGDSPSVADICLIPQVFNARRFKIDISHLKKIEAVDRHCKELPAFLDAHPRRQPDTEI</sequence>
<dbReference type="Proteomes" id="UP000616151">
    <property type="component" value="Unassembled WGS sequence"/>
</dbReference>
<evidence type="ECO:0000313" key="2">
    <source>
        <dbReference type="Proteomes" id="UP000616151"/>
    </source>
</evidence>
<dbReference type="EC" id="5.2.1.2" evidence="1"/>